<feature type="compositionally biased region" description="Polar residues" evidence="1">
    <location>
        <begin position="340"/>
        <end position="355"/>
    </location>
</feature>
<keyword evidence="3" id="KW-1185">Reference proteome</keyword>
<accession>A0A9P7GMY0</accession>
<dbReference type="AlphaFoldDB" id="A0A9P7GMY0"/>
<gene>
    <name evidence="2" type="ORF">H0H81_000142</name>
</gene>
<organism evidence="2 3">
    <name type="scientific">Sphagnurus paluster</name>
    <dbReference type="NCBI Taxonomy" id="117069"/>
    <lineage>
        <taxon>Eukaryota</taxon>
        <taxon>Fungi</taxon>
        <taxon>Dikarya</taxon>
        <taxon>Basidiomycota</taxon>
        <taxon>Agaricomycotina</taxon>
        <taxon>Agaricomycetes</taxon>
        <taxon>Agaricomycetidae</taxon>
        <taxon>Agaricales</taxon>
        <taxon>Tricholomatineae</taxon>
        <taxon>Lyophyllaceae</taxon>
        <taxon>Sphagnurus</taxon>
    </lineage>
</organism>
<reference evidence="2" key="2">
    <citation type="submission" date="2021-10" db="EMBL/GenBank/DDBJ databases">
        <title>Phylogenomics reveals ancestral predisposition of the termite-cultivated fungus Termitomyces towards a domesticated lifestyle.</title>
        <authorList>
            <person name="Auxier B."/>
            <person name="Grum-Grzhimaylo A."/>
            <person name="Cardenas M.E."/>
            <person name="Lodge J.D."/>
            <person name="Laessoe T."/>
            <person name="Pedersen O."/>
            <person name="Smith M.E."/>
            <person name="Kuyper T.W."/>
            <person name="Franco-Molano E.A."/>
            <person name="Baroni T.J."/>
            <person name="Aanen D.K."/>
        </authorList>
    </citation>
    <scope>NUCLEOTIDE SEQUENCE</scope>
    <source>
        <strain evidence="2">D49</strain>
    </source>
</reference>
<dbReference type="OrthoDB" id="3069586at2759"/>
<feature type="region of interest" description="Disordered" evidence="1">
    <location>
        <begin position="98"/>
        <end position="122"/>
    </location>
</feature>
<comment type="caution">
    <text evidence="2">The sequence shown here is derived from an EMBL/GenBank/DDBJ whole genome shotgun (WGS) entry which is preliminary data.</text>
</comment>
<evidence type="ECO:0000313" key="2">
    <source>
        <dbReference type="EMBL" id="KAG5650260.1"/>
    </source>
</evidence>
<protein>
    <submittedName>
        <fullName evidence="2">Uncharacterized protein</fullName>
    </submittedName>
</protein>
<reference evidence="2" key="1">
    <citation type="submission" date="2021-02" db="EMBL/GenBank/DDBJ databases">
        <authorList>
            <person name="Nieuwenhuis M."/>
            <person name="Van De Peppel L.J.J."/>
        </authorList>
    </citation>
    <scope>NUCLEOTIDE SEQUENCE</scope>
    <source>
        <strain evidence="2">D49</strain>
    </source>
</reference>
<dbReference type="EMBL" id="JABCKI010000501">
    <property type="protein sequence ID" value="KAG5650260.1"/>
    <property type="molecule type" value="Genomic_DNA"/>
</dbReference>
<feature type="region of interest" description="Disordered" evidence="1">
    <location>
        <begin position="322"/>
        <end position="371"/>
    </location>
</feature>
<feature type="region of interest" description="Disordered" evidence="1">
    <location>
        <begin position="238"/>
        <end position="268"/>
    </location>
</feature>
<sequence length="371" mass="41828">MSLYGQDTHRLLETASHEALVRSGNVAYSQLGRRVIVLEAELNNTKQLYDSLLQQFSASTNSSNSMKAPLGSTNKLVPYRRDDFPKVTIWTASKWTNSTKSHPTNDAGIHQHTTSASRDHPTRASMGYIQDRNGNAVSTGRAKSISSHARSIWRNLAHLDLAPTSWKKALPEASNFFRQEMYAFCDDLRLCENDWKVEYLAVHLYTGWYRAIRDAKKEMKQEPDSDLQQIRKRCASSELTKPKQLKKRHKEEREPSQEIDDRAMDATESPQVQLNTVEPTFRLLCAQTPSTELNTTENAPSVQLEPMGNVDGIGNVDEDVEEHWHSGAPRDEECQPEWQPVTTPSTEFAHSTTELIANHPPGETKSAVTLA</sequence>
<dbReference type="Proteomes" id="UP000717328">
    <property type="component" value="Unassembled WGS sequence"/>
</dbReference>
<evidence type="ECO:0000256" key="1">
    <source>
        <dbReference type="SAM" id="MobiDB-lite"/>
    </source>
</evidence>
<name>A0A9P7GMY0_9AGAR</name>
<proteinExistence type="predicted"/>
<feature type="compositionally biased region" description="Basic and acidic residues" evidence="1">
    <location>
        <begin position="251"/>
        <end position="265"/>
    </location>
</feature>
<evidence type="ECO:0000313" key="3">
    <source>
        <dbReference type="Proteomes" id="UP000717328"/>
    </source>
</evidence>
<feature type="compositionally biased region" description="Basic and acidic residues" evidence="1">
    <location>
        <begin position="322"/>
        <end position="333"/>
    </location>
</feature>